<protein>
    <submittedName>
        <fullName evidence="1">Uncharacterized protein</fullName>
    </submittedName>
</protein>
<name>A0ACC5WLE1_PANGG</name>
<feature type="non-terminal residue" evidence="1">
    <location>
        <position position="276"/>
    </location>
</feature>
<organism evidence="1 2">
    <name type="scientific">Pangasianodon gigas</name>
    <name type="common">Mekong giant catfish</name>
    <name type="synonym">Pangasius gigas</name>
    <dbReference type="NCBI Taxonomy" id="30993"/>
    <lineage>
        <taxon>Eukaryota</taxon>
        <taxon>Metazoa</taxon>
        <taxon>Chordata</taxon>
        <taxon>Craniata</taxon>
        <taxon>Vertebrata</taxon>
        <taxon>Euteleostomi</taxon>
        <taxon>Actinopterygii</taxon>
        <taxon>Neopterygii</taxon>
        <taxon>Teleostei</taxon>
        <taxon>Ostariophysi</taxon>
        <taxon>Siluriformes</taxon>
        <taxon>Pangasiidae</taxon>
        <taxon>Pangasianodon</taxon>
    </lineage>
</organism>
<dbReference type="Proteomes" id="UP000829447">
    <property type="component" value="Linkage Group LG7"/>
</dbReference>
<evidence type="ECO:0000313" key="2">
    <source>
        <dbReference type="Proteomes" id="UP000829447"/>
    </source>
</evidence>
<proteinExistence type="predicted"/>
<keyword evidence="2" id="KW-1185">Reference proteome</keyword>
<accession>A0ACC5WLE1</accession>
<feature type="non-terminal residue" evidence="1">
    <location>
        <position position="1"/>
    </location>
</feature>
<gene>
    <name evidence="1" type="ORF">PGIGA_G00233490</name>
</gene>
<evidence type="ECO:0000313" key="1">
    <source>
        <dbReference type="EMBL" id="MCI4379877.1"/>
    </source>
</evidence>
<reference evidence="1 2" key="1">
    <citation type="journal article" date="2022" name="bioRxiv">
        <title>An ancient truncated duplication of the anti-Mullerian hormone receptor type 2 gene is a potential conserved master sex determinant in the Pangasiidae catfish family.</title>
        <authorList>
            <person name="Wen M."/>
            <person name="Pan Q."/>
            <person name="Jouanno E."/>
            <person name="Montfort J."/>
            <person name="Zahm M."/>
            <person name="Cabau C."/>
            <person name="Klopp C."/>
            <person name="Iampietro C."/>
            <person name="Roques C."/>
            <person name="Bouchez O."/>
            <person name="Castinel A."/>
            <person name="Donnadieu C."/>
            <person name="Parrinello H."/>
            <person name="Poncet C."/>
            <person name="Belmonte E."/>
            <person name="Gautier V."/>
            <person name="Avarre J.-C."/>
            <person name="Dugue R."/>
            <person name="Gustiano R."/>
            <person name="Ha T.T.T."/>
            <person name="Campet M."/>
            <person name="Sriphairoj K."/>
            <person name="Ribolli J."/>
            <person name="de Almeida F.L."/>
            <person name="Desvignes T."/>
            <person name="Postlethwait J.H."/>
            <person name="Bucao C.F."/>
            <person name="Robinson-Rechavi M."/>
            <person name="Bobe J."/>
            <person name="Herpin A."/>
            <person name="Guiguen Y."/>
        </authorList>
    </citation>
    <scope>NUCLEOTIDE SEQUENCE [LARGE SCALE GENOMIC DNA]</scope>
    <source>
        <strain evidence="1">YG-Dec2019</strain>
    </source>
</reference>
<sequence length="276" mass="31332">LGVNQCVVGSTHKAGHTLDLILSFGVNITDIVIIPQSEAISDHSLISFCVRHSSIVHTEPRYRFSRTITPATAQSFINHLPELSTSIGSPSDPLELEQATEFLESTFRCTLDNVAPIKDKKLAPWYSDHTRSLKQNARKLERKWHQTKLLAFKIAWKDSILTYKKALRLARSTYLSTLIENNKSNPKFLFNTIAELTRNKTSTEISIITANKSNDFMKFFDSKIKNIRQKIQAQSPNYKIDWEDRLTIDQSLESFTPLEENDLISLISSAKSSTCL</sequence>
<comment type="caution">
    <text evidence="1">The sequence shown here is derived from an EMBL/GenBank/DDBJ whole genome shotgun (WGS) entry which is preliminary data.</text>
</comment>
<dbReference type="EMBL" id="CM040460">
    <property type="protein sequence ID" value="MCI4379877.1"/>
    <property type="molecule type" value="Genomic_DNA"/>
</dbReference>